<reference evidence="16 17" key="1">
    <citation type="submission" date="2020-08" db="EMBL/GenBank/DDBJ databases">
        <title>Sequencing the genomes of 1000 actinobacteria strains.</title>
        <authorList>
            <person name="Klenk H.-P."/>
        </authorList>
    </citation>
    <scope>NUCLEOTIDE SEQUENCE [LARGE SCALE GENOMIC DNA]</scope>
    <source>
        <strain evidence="16 17">DSM 46659</strain>
    </source>
</reference>
<feature type="domain" description="NAD(P) transhydrogenase alpha subunit C-terminal" evidence="15">
    <location>
        <begin position="9"/>
        <end position="91"/>
    </location>
</feature>
<dbReference type="GO" id="GO:0005886">
    <property type="term" value="C:plasma membrane"/>
    <property type="evidence" value="ECO:0007669"/>
    <property type="project" value="UniProtKB-SubCell"/>
</dbReference>
<evidence type="ECO:0000256" key="5">
    <source>
        <dbReference type="ARBA" id="ARBA00022519"/>
    </source>
</evidence>
<dbReference type="GO" id="GO:0008750">
    <property type="term" value="F:proton-translocating NAD(P)+ transhydrogenase activity"/>
    <property type="evidence" value="ECO:0007669"/>
    <property type="project" value="UniProtKB-EC"/>
</dbReference>
<proteinExistence type="predicted"/>
<feature type="region of interest" description="Disordered" evidence="13">
    <location>
        <begin position="92"/>
        <end position="140"/>
    </location>
</feature>
<dbReference type="Proteomes" id="UP000546642">
    <property type="component" value="Unassembled WGS sequence"/>
</dbReference>
<evidence type="ECO:0000256" key="4">
    <source>
        <dbReference type="ARBA" id="ARBA00022475"/>
    </source>
</evidence>
<comment type="catalytic activity">
    <reaction evidence="12">
        <text>NAD(+) + NADPH + H(+)(in) = NADH + NADP(+) + H(+)(out)</text>
        <dbReference type="Rhea" id="RHEA:47992"/>
        <dbReference type="ChEBI" id="CHEBI:15378"/>
        <dbReference type="ChEBI" id="CHEBI:57540"/>
        <dbReference type="ChEBI" id="CHEBI:57783"/>
        <dbReference type="ChEBI" id="CHEBI:57945"/>
        <dbReference type="ChEBI" id="CHEBI:58349"/>
        <dbReference type="EC" id="7.1.1.1"/>
    </reaction>
</comment>
<keyword evidence="7" id="KW-0521">NADP</keyword>
<keyword evidence="4" id="KW-1003">Cell membrane</keyword>
<comment type="subcellular location">
    <subcellularLocation>
        <location evidence="2">Cell inner membrane</location>
        <topology evidence="2">Multi-pass membrane protein</topology>
    </subcellularLocation>
</comment>
<feature type="compositionally biased region" description="Low complexity" evidence="13">
    <location>
        <begin position="113"/>
        <end position="134"/>
    </location>
</feature>
<name>A0A7X0D4N5_9ACTN</name>
<evidence type="ECO:0000256" key="10">
    <source>
        <dbReference type="ARBA" id="ARBA00023027"/>
    </source>
</evidence>
<keyword evidence="17" id="KW-1185">Reference proteome</keyword>
<organism evidence="16 17">
    <name type="scientific">Nocardiopsis mwathae</name>
    <dbReference type="NCBI Taxonomy" id="1472723"/>
    <lineage>
        <taxon>Bacteria</taxon>
        <taxon>Bacillati</taxon>
        <taxon>Actinomycetota</taxon>
        <taxon>Actinomycetes</taxon>
        <taxon>Streptosporangiales</taxon>
        <taxon>Nocardiopsidaceae</taxon>
        <taxon>Nocardiopsis</taxon>
    </lineage>
</organism>
<evidence type="ECO:0000256" key="7">
    <source>
        <dbReference type="ARBA" id="ARBA00022857"/>
    </source>
</evidence>
<dbReference type="EMBL" id="JACHDS010000001">
    <property type="protein sequence ID" value="MBB6170976.1"/>
    <property type="molecule type" value="Genomic_DNA"/>
</dbReference>
<evidence type="ECO:0000313" key="17">
    <source>
        <dbReference type="Proteomes" id="UP000546642"/>
    </source>
</evidence>
<dbReference type="GO" id="GO:0016491">
    <property type="term" value="F:oxidoreductase activity"/>
    <property type="evidence" value="ECO:0007669"/>
    <property type="project" value="UniProtKB-KW"/>
</dbReference>
<evidence type="ECO:0000256" key="12">
    <source>
        <dbReference type="ARBA" id="ARBA00048202"/>
    </source>
</evidence>
<evidence type="ECO:0000256" key="14">
    <source>
        <dbReference type="SAM" id="Phobius"/>
    </source>
</evidence>
<evidence type="ECO:0000313" key="16">
    <source>
        <dbReference type="EMBL" id="MBB6170976.1"/>
    </source>
</evidence>
<feature type="transmembrane region" description="Helical" evidence="14">
    <location>
        <begin position="12"/>
        <end position="30"/>
    </location>
</feature>
<comment type="function">
    <text evidence="1">The transhydrogenation between NADH and NADP is coupled to respiration and ATP hydrolysis and functions as a proton pump across the membrane.</text>
</comment>
<evidence type="ECO:0000256" key="8">
    <source>
        <dbReference type="ARBA" id="ARBA00022967"/>
    </source>
</evidence>
<feature type="transmembrane region" description="Helical" evidence="14">
    <location>
        <begin position="37"/>
        <end position="56"/>
    </location>
</feature>
<dbReference type="PANTHER" id="PTHR10160:SF19">
    <property type="entry name" value="PROTON-TRANSLOCATING NAD(P)(+) TRANSHYDROGENASE"/>
    <property type="match status" value="1"/>
</dbReference>
<evidence type="ECO:0000256" key="9">
    <source>
        <dbReference type="ARBA" id="ARBA00022989"/>
    </source>
</evidence>
<evidence type="ECO:0000256" key="6">
    <source>
        <dbReference type="ARBA" id="ARBA00022692"/>
    </source>
</evidence>
<dbReference type="AlphaFoldDB" id="A0A7X0D4N5"/>
<keyword evidence="8" id="KW-1278">Translocase</keyword>
<evidence type="ECO:0000256" key="2">
    <source>
        <dbReference type="ARBA" id="ARBA00004429"/>
    </source>
</evidence>
<keyword evidence="10" id="KW-0520">NAD</keyword>
<protein>
    <recommendedName>
        <fullName evidence="3">proton-translocating NAD(P)(+) transhydrogenase</fullName>
        <ecNumber evidence="3">7.1.1.1</ecNumber>
    </recommendedName>
</protein>
<accession>A0A7X0D4N5</accession>
<dbReference type="InterPro" id="IPR024605">
    <property type="entry name" value="NADP_transhyd_a_C"/>
</dbReference>
<dbReference type="Pfam" id="PF12769">
    <property type="entry name" value="PNTB_4TM"/>
    <property type="match status" value="1"/>
</dbReference>
<dbReference type="GO" id="GO:0006740">
    <property type="term" value="P:NADPH regeneration"/>
    <property type="evidence" value="ECO:0007669"/>
    <property type="project" value="TreeGrafter"/>
</dbReference>
<keyword evidence="11 14" id="KW-0472">Membrane</keyword>
<evidence type="ECO:0000256" key="11">
    <source>
        <dbReference type="ARBA" id="ARBA00023136"/>
    </source>
</evidence>
<evidence type="ECO:0000256" key="3">
    <source>
        <dbReference type="ARBA" id="ARBA00012943"/>
    </source>
</evidence>
<evidence type="ECO:0000256" key="13">
    <source>
        <dbReference type="SAM" id="MobiDB-lite"/>
    </source>
</evidence>
<keyword evidence="6 14" id="KW-0812">Transmembrane</keyword>
<sequence length="140" mass="13737">MVPEALDDLTVFLLSLLVGYAVISRVPATLHTPLMSAANAIHGVVLVGALIIAITADTPAGYALALVATAFAAMNAVGGYVVTDRMLQMFRGPGRRPGRAGGGGAGGEHHGGADAADAAVDADPGGPDAAARRPGTGGAP</sequence>
<comment type="caution">
    <text evidence="16">The sequence shown here is derived from an EMBL/GenBank/DDBJ whole genome shotgun (WGS) entry which is preliminary data.</text>
</comment>
<gene>
    <name evidence="16" type="ORF">HNR23_001036</name>
</gene>
<keyword evidence="5" id="KW-0997">Cell inner membrane</keyword>
<dbReference type="PANTHER" id="PTHR10160">
    <property type="entry name" value="NAD(P) TRANSHYDROGENASE"/>
    <property type="match status" value="1"/>
</dbReference>
<evidence type="ECO:0000259" key="15">
    <source>
        <dbReference type="Pfam" id="PF12769"/>
    </source>
</evidence>
<dbReference type="EC" id="7.1.1.1" evidence="3"/>
<dbReference type="GO" id="GO:0050661">
    <property type="term" value="F:NADP binding"/>
    <property type="evidence" value="ECO:0007669"/>
    <property type="project" value="TreeGrafter"/>
</dbReference>
<keyword evidence="9 14" id="KW-1133">Transmembrane helix</keyword>
<dbReference type="RefSeq" id="WP_184074021.1">
    <property type="nucleotide sequence ID" value="NZ_JACHDS010000001.1"/>
</dbReference>
<keyword evidence="16" id="KW-0560">Oxidoreductase</keyword>
<evidence type="ECO:0000256" key="1">
    <source>
        <dbReference type="ARBA" id="ARBA00003943"/>
    </source>
</evidence>
<feature type="transmembrane region" description="Helical" evidence="14">
    <location>
        <begin position="62"/>
        <end position="82"/>
    </location>
</feature>